<dbReference type="PANTHER" id="PTHR15614">
    <property type="entry name" value="INTRAFLAGELLAR TRANSPORT PROTEIN 81 HOMOLOG"/>
    <property type="match status" value="1"/>
</dbReference>
<dbReference type="GO" id="GO:0015631">
    <property type="term" value="F:tubulin binding"/>
    <property type="evidence" value="ECO:0007669"/>
    <property type="project" value="InterPro"/>
</dbReference>
<feature type="coiled-coil region" evidence="7">
    <location>
        <begin position="410"/>
        <end position="437"/>
    </location>
</feature>
<comment type="similarity">
    <text evidence="6">Belongs to the IFT81 family.</text>
</comment>
<reference evidence="10" key="1">
    <citation type="submission" date="2020-11" db="EMBL/GenBank/DDBJ databases">
        <authorList>
            <person name="Tran Van P."/>
        </authorList>
    </citation>
    <scope>NUCLEOTIDE SEQUENCE</scope>
</reference>
<proteinExistence type="inferred from homology"/>
<keyword evidence="5" id="KW-0966">Cell projection</keyword>
<protein>
    <recommendedName>
        <fullName evidence="9">IFT81 calponin homology domain-containing protein</fullName>
    </recommendedName>
</protein>
<dbReference type="Gene3D" id="1.10.418.70">
    <property type="entry name" value="Intraflagellar transport protein 81, N-terminal domain"/>
    <property type="match status" value="1"/>
</dbReference>
<dbReference type="InterPro" id="IPR041146">
    <property type="entry name" value="IFT81_CH"/>
</dbReference>
<dbReference type="PANTHER" id="PTHR15614:SF2">
    <property type="entry name" value="INTRAFLAGELLAR TRANSPORT PROTEIN 81 HOMOLOG"/>
    <property type="match status" value="1"/>
</dbReference>
<keyword evidence="2" id="KW-0970">Cilium biogenesis/degradation</keyword>
<feature type="domain" description="IFT81 calponin homology" evidence="9">
    <location>
        <begin position="51"/>
        <end position="155"/>
    </location>
</feature>
<dbReference type="InterPro" id="IPR043016">
    <property type="entry name" value="IFT81_N_sf"/>
</dbReference>
<evidence type="ECO:0000256" key="7">
    <source>
        <dbReference type="SAM" id="Coils"/>
    </source>
</evidence>
<feature type="region of interest" description="Disordered" evidence="8">
    <location>
        <begin position="268"/>
        <end position="290"/>
    </location>
</feature>
<dbReference type="Pfam" id="PF18383">
    <property type="entry name" value="IFT81_CH"/>
    <property type="match status" value="1"/>
</dbReference>
<name>A0A7R9H647_TIMPO</name>
<dbReference type="InterPro" id="IPR029600">
    <property type="entry name" value="IFT81"/>
</dbReference>
<comment type="subcellular location">
    <subcellularLocation>
        <location evidence="1">Cell projection</location>
        <location evidence="1">Cilium</location>
    </subcellularLocation>
</comment>
<dbReference type="AlphaFoldDB" id="A0A7R9H647"/>
<accession>A0A7R9H647</accession>
<evidence type="ECO:0000256" key="3">
    <source>
        <dbReference type="ARBA" id="ARBA00023054"/>
    </source>
</evidence>
<gene>
    <name evidence="10" type="ORF">TPSB3V08_LOCUS5880</name>
</gene>
<keyword evidence="3 7" id="KW-0175">Coiled coil</keyword>
<evidence type="ECO:0000256" key="6">
    <source>
        <dbReference type="ARBA" id="ARBA00043983"/>
    </source>
</evidence>
<evidence type="ECO:0000256" key="5">
    <source>
        <dbReference type="ARBA" id="ARBA00023273"/>
    </source>
</evidence>
<dbReference type="GO" id="GO:0036064">
    <property type="term" value="C:ciliary basal body"/>
    <property type="evidence" value="ECO:0007669"/>
    <property type="project" value="TreeGrafter"/>
</dbReference>
<evidence type="ECO:0000313" key="10">
    <source>
        <dbReference type="EMBL" id="CAD7407435.1"/>
    </source>
</evidence>
<feature type="compositionally biased region" description="Polar residues" evidence="8">
    <location>
        <begin position="272"/>
        <end position="287"/>
    </location>
</feature>
<evidence type="ECO:0000256" key="2">
    <source>
        <dbReference type="ARBA" id="ARBA00022794"/>
    </source>
</evidence>
<evidence type="ECO:0000256" key="4">
    <source>
        <dbReference type="ARBA" id="ARBA00023069"/>
    </source>
</evidence>
<dbReference type="GO" id="GO:0042073">
    <property type="term" value="P:intraciliary transport"/>
    <property type="evidence" value="ECO:0007669"/>
    <property type="project" value="InterPro"/>
</dbReference>
<dbReference type="GO" id="GO:0060271">
    <property type="term" value="P:cilium assembly"/>
    <property type="evidence" value="ECO:0007669"/>
    <property type="project" value="InterPro"/>
</dbReference>
<evidence type="ECO:0000256" key="1">
    <source>
        <dbReference type="ARBA" id="ARBA00004138"/>
    </source>
</evidence>
<dbReference type="EMBL" id="OD003264">
    <property type="protein sequence ID" value="CAD7407435.1"/>
    <property type="molecule type" value="Genomic_DNA"/>
</dbReference>
<evidence type="ECO:0000256" key="8">
    <source>
        <dbReference type="SAM" id="MobiDB-lite"/>
    </source>
</evidence>
<feature type="region of interest" description="Disordered" evidence="8">
    <location>
        <begin position="663"/>
        <end position="686"/>
    </location>
</feature>
<organism evidence="10">
    <name type="scientific">Timema poppense</name>
    <name type="common">Walking stick</name>
    <dbReference type="NCBI Taxonomy" id="170557"/>
    <lineage>
        <taxon>Eukaryota</taxon>
        <taxon>Metazoa</taxon>
        <taxon>Ecdysozoa</taxon>
        <taxon>Arthropoda</taxon>
        <taxon>Hexapoda</taxon>
        <taxon>Insecta</taxon>
        <taxon>Pterygota</taxon>
        <taxon>Neoptera</taxon>
        <taxon>Polyneoptera</taxon>
        <taxon>Phasmatodea</taxon>
        <taxon>Timematodea</taxon>
        <taxon>Timematoidea</taxon>
        <taxon>Timematidae</taxon>
        <taxon>Timema</taxon>
    </lineage>
</organism>
<sequence length="816" mass="92865">MHVGRSLSSFHYWHPKGAFLSWAPDDLEFLVPFHSASRRAEEVALRVTHSSLMSSDRMKPRSGDWAVLTDVLAEVDPSHKVDIREEDPEQTTVRILEMLRILKYKPGPDTSSVAFRQALVQGDKNTIHPIIEWLFRNMADLKKRAYLAQYLVKVEVPVDILSDADVSTLYEQYEQLMEDFKSLHKESEALKNSGYSTAELRSDLETMEREKDIVIKRIERMQKKVESVANREAMLSAAHTLRLEREREKELANQKQDQQTALNHAEQRVGRLQQQLKDARQASTGATSEGLLQRLEEETNVTTYIVKQKLPKELEARQVEVQILGKVLSEPAMGREDLDILNSKCGYMSPIPLDPALTYVFPQLQVINGEINQLVERHLATKNPSEDKLAPFRQQAAIIARKKETTAELLGELRGKLTSLNDELDERQNQLKELAGEAVLGGEEFKRYVNKLRGRSSLYKRHRAELLALKAESGVLTRTIELLQTRNDSVLQGLVICQGDASWPSQLMFVWFSLPRGFVMALTVNVCLTQSAKGCVMSLTVNVCLTQSAEEMFCQGDASWPSQLMFVLLSLPRGFVMALTVNVCLTQSAEEMRHGVPGFQVARQKLEQVSVEKAAVDQEKGKTLEDISSLVQQLSQRIASKKAQLAPIIKELRPLREQHQELSAEYEKKKKLHDTTAAGLESSTGKLEQEVKSLREELEEDESQCYMLEAQCVIHQVRLDRLTEEIKFYISSNPGDKARSLREQLSACINEQEKVSRQLKEQQQLVKENQTNRVRQVKLWSNLHKLLECKKKCLQEVQQNSGVVHRERGAETLILQ</sequence>
<dbReference type="GO" id="GO:0030992">
    <property type="term" value="C:intraciliary transport particle B"/>
    <property type="evidence" value="ECO:0007669"/>
    <property type="project" value="InterPro"/>
</dbReference>
<feature type="coiled-coil region" evidence="7">
    <location>
        <begin position="742"/>
        <end position="769"/>
    </location>
</feature>
<evidence type="ECO:0000259" key="9">
    <source>
        <dbReference type="Pfam" id="PF18383"/>
    </source>
</evidence>
<keyword evidence="4" id="KW-0969">Cilium</keyword>